<dbReference type="Proteomes" id="UP001152607">
    <property type="component" value="Unassembled WGS sequence"/>
</dbReference>
<dbReference type="OrthoDB" id="191037at2759"/>
<comment type="caution">
    <text evidence="3">The sequence shown here is derived from an EMBL/GenBank/DDBJ whole genome shotgun (WGS) entry which is preliminary data.</text>
</comment>
<feature type="domain" description="CHK kinase-like" evidence="2">
    <location>
        <begin position="158"/>
        <end position="342"/>
    </location>
</feature>
<sequence length="405" mass="45443">MAFASESPDASTPVATVDDIDTKNSNSPSADIQAGTTPSSEVALPTIPSEITVAWLSKALDHDIQSVKVDKIVPGTASKIFVTVTYTTTTTTSASNLPPKTLCIKGGFDPTILKTMPWLLKIYKRECDFYTTIAPMLHSTMVLPRCWYAGHTSTQGIVIMDDLAWKGYSFGDPAQTWSVSLVKQGLTQLAALHAKTWEVQNDKGKEEKYAHLTSEDYDQAILTLMQSYDVVVNGEDRPNIQPYLRDQGRMTRVLEKHFAGRNPRFRCLLHGDAHTANTYLEGHEGEIAEAAPRFLDWQMIHVGSCFHDVAYFVGAAFSVDDRRKYEWDVLGHYLKMLENFGVQGFKKEDREVADEYKKGFLAGVGWIMCPYVMQKREFVFPMARRYAAALDDHKVIELVESMSEN</sequence>
<dbReference type="InterPro" id="IPR011009">
    <property type="entry name" value="Kinase-like_dom_sf"/>
</dbReference>
<accession>A0A9W4UEN9</accession>
<evidence type="ECO:0000313" key="4">
    <source>
        <dbReference type="Proteomes" id="UP001152607"/>
    </source>
</evidence>
<evidence type="ECO:0000259" key="2">
    <source>
        <dbReference type="SMART" id="SM00587"/>
    </source>
</evidence>
<protein>
    <recommendedName>
        <fullName evidence="2">CHK kinase-like domain-containing protein</fullName>
    </recommendedName>
</protein>
<feature type="compositionally biased region" description="Polar residues" evidence="1">
    <location>
        <begin position="23"/>
        <end position="40"/>
    </location>
</feature>
<proteinExistence type="predicted"/>
<dbReference type="Pfam" id="PF02958">
    <property type="entry name" value="EcKL"/>
    <property type="match status" value="1"/>
</dbReference>
<keyword evidence="4" id="KW-1185">Reference proteome</keyword>
<dbReference type="InterPro" id="IPR004119">
    <property type="entry name" value="EcKL"/>
</dbReference>
<dbReference type="InterPro" id="IPR015897">
    <property type="entry name" value="CHK_kinase-like"/>
</dbReference>
<dbReference type="EMBL" id="CAOQHR010000005">
    <property type="protein sequence ID" value="CAI6334545.1"/>
    <property type="molecule type" value="Genomic_DNA"/>
</dbReference>
<dbReference type="Gene3D" id="3.90.1200.10">
    <property type="match status" value="1"/>
</dbReference>
<name>A0A9W4UEN9_9PLEO</name>
<dbReference type="PANTHER" id="PTHR11012:SF30">
    <property type="entry name" value="PROTEIN KINASE-LIKE DOMAIN-CONTAINING"/>
    <property type="match status" value="1"/>
</dbReference>
<dbReference type="AlphaFoldDB" id="A0A9W4UEN9"/>
<evidence type="ECO:0000256" key="1">
    <source>
        <dbReference type="SAM" id="MobiDB-lite"/>
    </source>
</evidence>
<reference evidence="3" key="1">
    <citation type="submission" date="2023-01" db="EMBL/GenBank/DDBJ databases">
        <authorList>
            <person name="Van Ghelder C."/>
            <person name="Rancurel C."/>
        </authorList>
    </citation>
    <scope>NUCLEOTIDE SEQUENCE</scope>
    <source>
        <strain evidence="3">CNCM I-4278</strain>
    </source>
</reference>
<dbReference type="SUPFAM" id="SSF56112">
    <property type="entry name" value="Protein kinase-like (PK-like)"/>
    <property type="match status" value="1"/>
</dbReference>
<evidence type="ECO:0000313" key="3">
    <source>
        <dbReference type="EMBL" id="CAI6334545.1"/>
    </source>
</evidence>
<feature type="region of interest" description="Disordered" evidence="1">
    <location>
        <begin position="1"/>
        <end position="41"/>
    </location>
</feature>
<gene>
    <name evidence="3" type="ORF">PDIGIT_LOCUS7606</name>
</gene>
<organism evidence="3 4">
    <name type="scientific">Periconia digitata</name>
    <dbReference type="NCBI Taxonomy" id="1303443"/>
    <lineage>
        <taxon>Eukaryota</taxon>
        <taxon>Fungi</taxon>
        <taxon>Dikarya</taxon>
        <taxon>Ascomycota</taxon>
        <taxon>Pezizomycotina</taxon>
        <taxon>Dothideomycetes</taxon>
        <taxon>Pleosporomycetidae</taxon>
        <taxon>Pleosporales</taxon>
        <taxon>Massarineae</taxon>
        <taxon>Periconiaceae</taxon>
        <taxon>Periconia</taxon>
    </lineage>
</organism>
<dbReference type="PANTHER" id="PTHR11012">
    <property type="entry name" value="PROTEIN KINASE-LIKE DOMAIN-CONTAINING"/>
    <property type="match status" value="1"/>
</dbReference>
<dbReference type="SMART" id="SM00587">
    <property type="entry name" value="CHK"/>
    <property type="match status" value="1"/>
</dbReference>